<dbReference type="PANTHER" id="PTHR46630">
    <property type="entry name" value="TETRATRICOPEPTIDE REPEAT PROTEIN 29"/>
    <property type="match status" value="1"/>
</dbReference>
<dbReference type="OrthoDB" id="2986817at2"/>
<feature type="domain" description="HTH cro/C1-type" evidence="6">
    <location>
        <begin position="10"/>
        <end position="63"/>
    </location>
</feature>
<gene>
    <name evidence="7" type="ORF">OXPF_23420</name>
</gene>
<dbReference type="EMBL" id="LKET01000032">
    <property type="protein sequence ID" value="KPU44174.1"/>
    <property type="molecule type" value="Genomic_DNA"/>
</dbReference>
<evidence type="ECO:0000313" key="8">
    <source>
        <dbReference type="Proteomes" id="UP000050326"/>
    </source>
</evidence>
<evidence type="ECO:0000256" key="2">
    <source>
        <dbReference type="ARBA" id="ARBA00022490"/>
    </source>
</evidence>
<dbReference type="InterPro" id="IPR019734">
    <property type="entry name" value="TPR_rpt"/>
</dbReference>
<dbReference type="STRING" id="36849.OXPF_23420"/>
<reference evidence="7 8" key="1">
    <citation type="submission" date="2015-09" db="EMBL/GenBank/DDBJ databases">
        <title>Genome sequence of Oxobacter pfennigii DSM 3222.</title>
        <authorList>
            <person name="Poehlein A."/>
            <person name="Bengelsdorf F.R."/>
            <person name="Schiel-Bengelsdorf B."/>
            <person name="Duerre P."/>
            <person name="Daniel R."/>
        </authorList>
    </citation>
    <scope>NUCLEOTIDE SEQUENCE [LARGE SCALE GENOMIC DNA]</scope>
    <source>
        <strain evidence="7 8">DSM 3222</strain>
    </source>
</reference>
<dbReference type="GO" id="GO:0003677">
    <property type="term" value="F:DNA binding"/>
    <property type="evidence" value="ECO:0007669"/>
    <property type="project" value="InterPro"/>
</dbReference>
<dbReference type="PANTHER" id="PTHR46630:SF1">
    <property type="entry name" value="TETRATRICOPEPTIDE REPEAT PROTEIN 29"/>
    <property type="match status" value="1"/>
</dbReference>
<keyword evidence="2" id="KW-0963">Cytoplasm</keyword>
<dbReference type="AlphaFoldDB" id="A0A0P9AFN9"/>
<keyword evidence="3" id="KW-0677">Repeat</keyword>
<dbReference type="GO" id="GO:0005737">
    <property type="term" value="C:cytoplasm"/>
    <property type="evidence" value="ECO:0007669"/>
    <property type="project" value="UniProtKB-SubCell"/>
</dbReference>
<dbReference type="SMART" id="SM00028">
    <property type="entry name" value="TPR"/>
    <property type="match status" value="7"/>
</dbReference>
<dbReference type="InterPro" id="IPR051476">
    <property type="entry name" value="Bac_ResReg_Asp_Phosphatase"/>
</dbReference>
<dbReference type="CDD" id="cd00093">
    <property type="entry name" value="HTH_XRE"/>
    <property type="match status" value="1"/>
</dbReference>
<dbReference type="InterPro" id="IPR010982">
    <property type="entry name" value="Lambda_DNA-bd_dom_sf"/>
</dbReference>
<protein>
    <submittedName>
        <fullName evidence="7">Tetratricopeptide repeat protein</fullName>
    </submittedName>
</protein>
<dbReference type="InterPro" id="IPR011990">
    <property type="entry name" value="TPR-like_helical_dom_sf"/>
</dbReference>
<evidence type="ECO:0000256" key="3">
    <source>
        <dbReference type="ARBA" id="ARBA00022737"/>
    </source>
</evidence>
<dbReference type="Proteomes" id="UP000050326">
    <property type="component" value="Unassembled WGS sequence"/>
</dbReference>
<comment type="caution">
    <text evidence="7">The sequence shown here is derived from an EMBL/GenBank/DDBJ whole genome shotgun (WGS) entry which is preliminary data.</text>
</comment>
<evidence type="ECO:0000313" key="7">
    <source>
        <dbReference type="EMBL" id="KPU44174.1"/>
    </source>
</evidence>
<keyword evidence="4" id="KW-0802">TPR repeat</keyword>
<dbReference type="InterPro" id="IPR001387">
    <property type="entry name" value="Cro/C1-type_HTH"/>
</dbReference>
<accession>A0A0P9AFN9</accession>
<keyword evidence="8" id="KW-1185">Reference proteome</keyword>
<dbReference type="SMART" id="SM00530">
    <property type="entry name" value="HTH_XRE"/>
    <property type="match status" value="1"/>
</dbReference>
<dbReference type="Gene3D" id="1.25.40.10">
    <property type="entry name" value="Tetratricopeptide repeat domain"/>
    <property type="match status" value="3"/>
</dbReference>
<sequence length="429" mass="49947">MEILTLGNKIKNRRKELELTLKDLAGDRVTPAQLSYVETDKCKPSLDLLEYIAEKLGLEMDYLLESEKKQVSRFCEYNIKLSNIDILQGNFKEAKNRILLVLETAKPYNLNEYIGEAEKCLGLVYKNLSDYDNANRYFLSALHKFSQINSTTKIIETYIELGLVAYQKNYYSSALGYMRQAERVAENLEEIQAMLELKLLYYLMILYAQENDVEKSVLYAEKVTEALELYRDKKRFGNKLLEMGRAFEKQNKYEKAMEYVQASSCVYDGMDNMDFIAKIQTDIGKVYTMNSVLEKSYNYLCKSLEIKKAMEDTSIPLTLIEISNNHILKKDFDKALEIINEALNMSIIAGNREYEALAYRHLFKAYIAKGDYIKAEESIRRSADILESIEYNKELAGCYIDMSEFYKRINREKDAVEYIAKAIELYRVH</sequence>
<comment type="subcellular location">
    <subcellularLocation>
        <location evidence="1">Cytoplasm</location>
    </subcellularLocation>
</comment>
<evidence type="ECO:0000256" key="4">
    <source>
        <dbReference type="ARBA" id="ARBA00022803"/>
    </source>
</evidence>
<dbReference type="PROSITE" id="PS50943">
    <property type="entry name" value="HTH_CROC1"/>
    <property type="match status" value="1"/>
</dbReference>
<comment type="similarity">
    <text evidence="5">Belongs to the Rap family.</text>
</comment>
<organism evidence="7 8">
    <name type="scientific">Oxobacter pfennigii</name>
    <dbReference type="NCBI Taxonomy" id="36849"/>
    <lineage>
        <taxon>Bacteria</taxon>
        <taxon>Bacillati</taxon>
        <taxon>Bacillota</taxon>
        <taxon>Clostridia</taxon>
        <taxon>Eubacteriales</taxon>
        <taxon>Clostridiaceae</taxon>
        <taxon>Oxobacter</taxon>
    </lineage>
</organism>
<dbReference type="RefSeq" id="WP_054875365.1">
    <property type="nucleotide sequence ID" value="NZ_LKET01000032.1"/>
</dbReference>
<evidence type="ECO:0000256" key="5">
    <source>
        <dbReference type="ARBA" id="ARBA00038253"/>
    </source>
</evidence>
<evidence type="ECO:0000259" key="6">
    <source>
        <dbReference type="PROSITE" id="PS50943"/>
    </source>
</evidence>
<dbReference type="SUPFAM" id="SSF48452">
    <property type="entry name" value="TPR-like"/>
    <property type="match status" value="2"/>
</dbReference>
<proteinExistence type="inferred from homology"/>
<dbReference type="SUPFAM" id="SSF47413">
    <property type="entry name" value="lambda repressor-like DNA-binding domains"/>
    <property type="match status" value="1"/>
</dbReference>
<name>A0A0P9AFN9_9CLOT</name>
<dbReference type="Pfam" id="PF13181">
    <property type="entry name" value="TPR_8"/>
    <property type="match status" value="1"/>
</dbReference>
<dbReference type="Gene3D" id="1.10.260.40">
    <property type="entry name" value="lambda repressor-like DNA-binding domains"/>
    <property type="match status" value="1"/>
</dbReference>
<evidence type="ECO:0000256" key="1">
    <source>
        <dbReference type="ARBA" id="ARBA00004496"/>
    </source>
</evidence>